<keyword evidence="3" id="KW-1185">Reference proteome</keyword>
<dbReference type="GO" id="GO:0004174">
    <property type="term" value="F:electron-transferring-flavoprotein dehydrogenase activity"/>
    <property type="evidence" value="ECO:0007669"/>
    <property type="project" value="TreeGrafter"/>
</dbReference>
<feature type="domain" description="FAD/NAD(P)-binding" evidence="1">
    <location>
        <begin position="15"/>
        <end position="338"/>
    </location>
</feature>
<dbReference type="Proteomes" id="UP000234275">
    <property type="component" value="Unassembled WGS sequence"/>
</dbReference>
<proteinExistence type="predicted"/>
<dbReference type="VEuPathDB" id="FungiDB:P170DRAFT_459050"/>
<comment type="caution">
    <text evidence="2">The sequence shown here is derived from an EMBL/GenBank/DDBJ whole genome shotgun (WGS) entry which is preliminary data.</text>
</comment>
<dbReference type="GO" id="GO:0050660">
    <property type="term" value="F:flavin adenine dinucleotide binding"/>
    <property type="evidence" value="ECO:0007669"/>
    <property type="project" value="TreeGrafter"/>
</dbReference>
<dbReference type="PRINTS" id="PR00368">
    <property type="entry name" value="FADPNR"/>
</dbReference>
<evidence type="ECO:0000259" key="1">
    <source>
        <dbReference type="Pfam" id="PF07992"/>
    </source>
</evidence>
<sequence length="419" mass="46037">MPSNEAFTATPRTVRVLIVGGSYGGLSSALSLLDLCGGRLARFNFNADSQPPESQIPVQITVVDERDGFYHLIGSPKALACDQFASQTWIRFQDIPALQSPNVRFLRGTVNSVNCEEKSAQILDLDTKQSCEESYDFLIASSGLRRVFPTVPQSLLRHQFLEEAKRHKEDIQKAQDGVVIIGGGAVGVEMAAELKVLDPKQKVTLVHSRERLLSAEPLPDDFKERVASVLRETGVEVILGRRVIETTAVETEGEKRTWQLTLSNGTQLKTGHVMNAVSKCIPTSSYLPKDALTQDGYVDIQPTLQFPERAPNAESHFAIGDIALWAGIKRCGGAMHMGHYAATNIHQLMMAQRSGVKPEFMTLQQTPPVIGLALGHTAVTYTPVEGTRHGEDLMASMFGEDMGHTICWNYMKLSEPCQC</sequence>
<accession>A0A2I2FV40</accession>
<evidence type="ECO:0000313" key="3">
    <source>
        <dbReference type="Proteomes" id="UP000234275"/>
    </source>
</evidence>
<reference evidence="2 3" key="1">
    <citation type="submission" date="2016-12" db="EMBL/GenBank/DDBJ databases">
        <title>The genomes of Aspergillus section Nigri reveals drivers in fungal speciation.</title>
        <authorList>
            <consortium name="DOE Joint Genome Institute"/>
            <person name="Vesth T.C."/>
            <person name="Nybo J."/>
            <person name="Theobald S."/>
            <person name="Brandl J."/>
            <person name="Frisvad J.C."/>
            <person name="Nielsen K.F."/>
            <person name="Lyhne E.K."/>
            <person name="Kogle M.E."/>
            <person name="Kuo A."/>
            <person name="Riley R."/>
            <person name="Clum A."/>
            <person name="Nolan M."/>
            <person name="Lipzen A."/>
            <person name="Salamov A."/>
            <person name="Henrissat B."/>
            <person name="Wiebenga A."/>
            <person name="De Vries R.P."/>
            <person name="Grigoriev I.V."/>
            <person name="Mortensen U.H."/>
            <person name="Andersen M.R."/>
            <person name="Baker S.E."/>
        </authorList>
    </citation>
    <scope>NUCLEOTIDE SEQUENCE [LARGE SCALE GENOMIC DNA]</scope>
    <source>
        <strain evidence="2 3">IBT 23096</strain>
    </source>
</reference>
<dbReference type="Pfam" id="PF07992">
    <property type="entry name" value="Pyr_redox_2"/>
    <property type="match status" value="1"/>
</dbReference>
<dbReference type="GeneID" id="36559535"/>
<name>A0A2I2FV40_9EURO</name>
<dbReference type="STRING" id="1392250.A0A2I2FV40"/>
<gene>
    <name evidence="2" type="ORF">P170DRAFT_459050</name>
</gene>
<dbReference type="EMBL" id="MSFO01000009">
    <property type="protein sequence ID" value="PLB44518.1"/>
    <property type="molecule type" value="Genomic_DNA"/>
</dbReference>
<dbReference type="PANTHER" id="PTHR43735:SF24">
    <property type="entry name" value="NUCLEOTIDE-DISULPHIDE OXIDOREDUCTASE AMID-LIKE, PUTATIVE (AFU_ORTHOLOGUE AFUA_1G17180)-RELATED"/>
    <property type="match status" value="1"/>
</dbReference>
<dbReference type="Gene3D" id="3.50.50.100">
    <property type="match status" value="1"/>
</dbReference>
<dbReference type="RefSeq" id="XP_024699820.1">
    <property type="nucleotide sequence ID" value="XM_024851837.1"/>
</dbReference>
<dbReference type="OrthoDB" id="202203at2759"/>
<protein>
    <submittedName>
        <fullName evidence="2">Putative apoptosis inducing factor</fullName>
    </submittedName>
</protein>
<dbReference type="AlphaFoldDB" id="A0A2I2FV40"/>
<dbReference type="SUPFAM" id="SSF51905">
    <property type="entry name" value="FAD/NAD(P)-binding domain"/>
    <property type="match status" value="1"/>
</dbReference>
<dbReference type="InterPro" id="IPR023753">
    <property type="entry name" value="FAD/NAD-binding_dom"/>
</dbReference>
<evidence type="ECO:0000313" key="2">
    <source>
        <dbReference type="EMBL" id="PLB44518.1"/>
    </source>
</evidence>
<dbReference type="PRINTS" id="PR00411">
    <property type="entry name" value="PNDRDTASEI"/>
</dbReference>
<dbReference type="GO" id="GO:0005737">
    <property type="term" value="C:cytoplasm"/>
    <property type="evidence" value="ECO:0007669"/>
    <property type="project" value="TreeGrafter"/>
</dbReference>
<dbReference type="PANTHER" id="PTHR43735">
    <property type="entry name" value="APOPTOSIS-INDUCING FACTOR 1"/>
    <property type="match status" value="1"/>
</dbReference>
<organism evidence="2 3">
    <name type="scientific">Aspergillus steynii IBT 23096</name>
    <dbReference type="NCBI Taxonomy" id="1392250"/>
    <lineage>
        <taxon>Eukaryota</taxon>
        <taxon>Fungi</taxon>
        <taxon>Dikarya</taxon>
        <taxon>Ascomycota</taxon>
        <taxon>Pezizomycotina</taxon>
        <taxon>Eurotiomycetes</taxon>
        <taxon>Eurotiomycetidae</taxon>
        <taxon>Eurotiales</taxon>
        <taxon>Aspergillaceae</taxon>
        <taxon>Aspergillus</taxon>
        <taxon>Aspergillus subgen. Circumdati</taxon>
    </lineage>
</organism>
<dbReference type="InterPro" id="IPR036188">
    <property type="entry name" value="FAD/NAD-bd_sf"/>
</dbReference>